<dbReference type="OrthoDB" id="9793035at2"/>
<dbReference type="Gene3D" id="3.30.420.150">
    <property type="entry name" value="Exopolyphosphatase. Domain 2"/>
    <property type="match status" value="1"/>
</dbReference>
<dbReference type="InterPro" id="IPR048950">
    <property type="entry name" value="Ppx_GppA_C"/>
</dbReference>
<evidence type="ECO:0000313" key="5">
    <source>
        <dbReference type="EMBL" id="KID55617.1"/>
    </source>
</evidence>
<comment type="caution">
    <text evidence="5">The sequence shown here is derived from an EMBL/GenBank/DDBJ whole genome shotgun (WGS) entry which is preliminary data.</text>
</comment>
<dbReference type="Gene3D" id="1.10.3210.10">
    <property type="entry name" value="Hypothetical protein af1432"/>
    <property type="match status" value="1"/>
</dbReference>
<dbReference type="UniPathway" id="UPA00908">
    <property type="reaction ID" value="UER00885"/>
</dbReference>
<dbReference type="AlphaFoldDB" id="A0A0C1QKS1"/>
<dbReference type="NCBIfam" id="NF008260">
    <property type="entry name" value="PRK11031.1"/>
    <property type="match status" value="1"/>
</dbReference>
<dbReference type="SUPFAM" id="SSF53067">
    <property type="entry name" value="Actin-like ATPase domain"/>
    <property type="match status" value="2"/>
</dbReference>
<dbReference type="HAMAP" id="MF_01550">
    <property type="entry name" value="GppA"/>
    <property type="match status" value="1"/>
</dbReference>
<dbReference type="InterPro" id="IPR043129">
    <property type="entry name" value="ATPase_NBD"/>
</dbReference>
<dbReference type="RefSeq" id="WP_039611270.1">
    <property type="nucleotide sequence ID" value="NZ_JWIC01000008.1"/>
</dbReference>
<feature type="domain" description="Ppx/GppA phosphatase C-terminal" evidence="4">
    <location>
        <begin position="311"/>
        <end position="484"/>
    </location>
</feature>
<comment type="catalytic activity">
    <reaction evidence="2">
        <text>guanosine 3'-diphosphate 5'-triphosphate + H2O = guanosine 3',5'-bis(diphosphate) + phosphate + H(+)</text>
        <dbReference type="Rhea" id="RHEA:13073"/>
        <dbReference type="ChEBI" id="CHEBI:15377"/>
        <dbReference type="ChEBI" id="CHEBI:15378"/>
        <dbReference type="ChEBI" id="CHEBI:43474"/>
        <dbReference type="ChEBI" id="CHEBI:77828"/>
        <dbReference type="ChEBI" id="CHEBI:142410"/>
        <dbReference type="EC" id="3.6.1.40"/>
    </reaction>
</comment>
<evidence type="ECO:0000313" key="6">
    <source>
        <dbReference type="Proteomes" id="UP000031327"/>
    </source>
</evidence>
<dbReference type="FunFam" id="3.30.420.150:FF:000001">
    <property type="entry name" value="Guanosine-5'-triphosphate,3'-diphosphate pyrophosphatase"/>
    <property type="match status" value="1"/>
</dbReference>
<dbReference type="SUPFAM" id="SSF109604">
    <property type="entry name" value="HD-domain/PDEase-like"/>
    <property type="match status" value="1"/>
</dbReference>
<evidence type="ECO:0000256" key="2">
    <source>
        <dbReference type="HAMAP-Rule" id="MF_01550"/>
    </source>
</evidence>
<reference evidence="5 6" key="1">
    <citation type="submission" date="2014-12" db="EMBL/GenBank/DDBJ databases">
        <title>Draft Genome Sequence of Pseudoalteromonas luteoviolacea HI1.</title>
        <authorList>
            <person name="Asahina A.Y."/>
            <person name="Hadfield M.G."/>
        </authorList>
    </citation>
    <scope>NUCLEOTIDE SEQUENCE [LARGE SCALE GENOMIC DNA]</scope>
    <source>
        <strain evidence="5 6">HI1</strain>
    </source>
</reference>
<proteinExistence type="inferred from homology"/>
<dbReference type="Pfam" id="PF21447">
    <property type="entry name" value="Ppx-GppA_III"/>
    <property type="match status" value="1"/>
</dbReference>
<name>A0A0C1QKS1_9GAMM</name>
<protein>
    <recommendedName>
        <fullName evidence="2">Guanosine-5'-triphosphate,3'-diphosphate pyrophosphatase</fullName>
        <ecNumber evidence="2">3.6.1.40</ecNumber>
    </recommendedName>
    <alternativeName>
        <fullName evidence="2">Guanosine pentaphosphate phosphohydrolase</fullName>
    </alternativeName>
    <alternativeName>
        <fullName evidence="2">pppGpp-5'-phosphohydrolase</fullName>
    </alternativeName>
</protein>
<dbReference type="GO" id="GO:0015974">
    <property type="term" value="P:guanosine pentaphosphate catabolic process"/>
    <property type="evidence" value="ECO:0007669"/>
    <property type="project" value="InterPro"/>
</dbReference>
<evidence type="ECO:0000256" key="1">
    <source>
        <dbReference type="ARBA" id="ARBA00022801"/>
    </source>
</evidence>
<accession>A0A0C1QKS1</accession>
<dbReference type="InterPro" id="IPR050273">
    <property type="entry name" value="GppA/Ppx_hydrolase"/>
</dbReference>
<keyword evidence="1 2" id="KW-0378">Hydrolase</keyword>
<dbReference type="Gene3D" id="3.30.420.40">
    <property type="match status" value="1"/>
</dbReference>
<dbReference type="EMBL" id="JWIC01000008">
    <property type="protein sequence ID" value="KID55617.1"/>
    <property type="molecule type" value="Genomic_DNA"/>
</dbReference>
<sequence>MGYNSPLNNVYAVIDLGSNSFHMLIAKHMAGGVHTIGRVKRKVRLAAGLNEQYVLSQEAMERGWECLSLFAERLQDIPAQNIKIVATATLRLATNAQEFKQRAESILNHKIEIISGELEACTIYKGVAHTSACHGKQLVVDIGGASTEVVIGRGFDAEIYHSLNMGCVTYLEKFFKDDRLSEENFANAIAEAKSTVGPHVPAFQQVGWELAIGASGTVQAIQEIFSALGLDEYLSLDKLYHIKSLAIQCKTIPQLDLPGLSEERRLVFVSGLAILIALFESLDIEYMGLAGGALREGVLYSMIDDLSVADIRKRTLNCFISRYHVDNLQAQRVFEISNGFLNQLEGYWSVDMRFGSDALKAASVMHEIGLLIDFKEYHLHSAYILDNSVMPGYTRAQKQLIAALVSCHRLDIDTDAFSQLGVHQHLAEVLIRLLRIGVILSMRRQDDVLPELFLTASEPETLTLTMPKSWLDAHPLMRTELEQEARYQEKCGWLLKVESE</sequence>
<evidence type="ECO:0000259" key="4">
    <source>
        <dbReference type="Pfam" id="PF21447"/>
    </source>
</evidence>
<dbReference type="GO" id="GO:0015970">
    <property type="term" value="P:guanosine tetraphosphate biosynthetic process"/>
    <property type="evidence" value="ECO:0007669"/>
    <property type="project" value="UniProtKB-UniRule"/>
</dbReference>
<gene>
    <name evidence="2" type="primary">gppA</name>
    <name evidence="5" type="ORF">JF50_20755</name>
</gene>
<comment type="similarity">
    <text evidence="2">Belongs to the GppA/Ppx family. GppA subfamily.</text>
</comment>
<comment type="pathway">
    <text evidence="2">Purine metabolism; ppGpp biosynthesis; ppGpp from GTP: step 2/2.</text>
</comment>
<dbReference type="GO" id="GO:0008894">
    <property type="term" value="F:guanosine-5'-triphosphate,3'-diphosphate diphosphatase activity"/>
    <property type="evidence" value="ECO:0007669"/>
    <property type="project" value="UniProtKB-UniRule"/>
</dbReference>
<comment type="function">
    <text evidence="2">Catalyzes the conversion of pppGpp to ppGpp. Guanosine pentaphosphate (pppGpp) is a cytoplasmic signaling molecule which together with ppGpp controls the 'stringent response', an adaptive process that allows bacteria to respond to amino acid starvation, resulting in the coordinated regulation of numerous cellular activities.</text>
</comment>
<evidence type="ECO:0000259" key="3">
    <source>
        <dbReference type="Pfam" id="PF02541"/>
    </source>
</evidence>
<dbReference type="PANTHER" id="PTHR30005:SF0">
    <property type="entry name" value="RETROGRADE REGULATION PROTEIN 2"/>
    <property type="match status" value="1"/>
</dbReference>
<dbReference type="EC" id="3.6.1.40" evidence="2"/>
<dbReference type="InterPro" id="IPR023709">
    <property type="entry name" value="Guo-5TP_3DP_PyrP"/>
</dbReference>
<dbReference type="FunFam" id="3.30.420.40:FF:000023">
    <property type="entry name" value="Guanosine-5'-triphosphate,3'-diphosphate pyrophosphatase"/>
    <property type="match status" value="1"/>
</dbReference>
<feature type="domain" description="Ppx/GppA phosphatase N-terminal" evidence="3">
    <location>
        <begin position="24"/>
        <end position="304"/>
    </location>
</feature>
<dbReference type="InterPro" id="IPR003695">
    <property type="entry name" value="Ppx_GppA_N"/>
</dbReference>
<dbReference type="PANTHER" id="PTHR30005">
    <property type="entry name" value="EXOPOLYPHOSPHATASE"/>
    <property type="match status" value="1"/>
</dbReference>
<dbReference type="Proteomes" id="UP000031327">
    <property type="component" value="Unassembled WGS sequence"/>
</dbReference>
<dbReference type="PIRSF" id="PIRSF001267">
    <property type="entry name" value="Pyrophosphatase_GppA_Ppx"/>
    <property type="match status" value="1"/>
</dbReference>
<dbReference type="GO" id="GO:0015949">
    <property type="term" value="P:nucleobase-containing small molecule interconversion"/>
    <property type="evidence" value="ECO:0007669"/>
    <property type="project" value="TreeGrafter"/>
</dbReference>
<dbReference type="Pfam" id="PF02541">
    <property type="entry name" value="Ppx-GppA"/>
    <property type="match status" value="1"/>
</dbReference>
<dbReference type="InterPro" id="IPR030673">
    <property type="entry name" value="PyroPPase_GppA_Ppx"/>
</dbReference>
<organism evidence="5 6">
    <name type="scientific">Pseudoalteromonas luteoviolacea</name>
    <dbReference type="NCBI Taxonomy" id="43657"/>
    <lineage>
        <taxon>Bacteria</taxon>
        <taxon>Pseudomonadati</taxon>
        <taxon>Pseudomonadota</taxon>
        <taxon>Gammaproteobacteria</taxon>
        <taxon>Alteromonadales</taxon>
        <taxon>Pseudoalteromonadaceae</taxon>
        <taxon>Pseudoalteromonas</taxon>
    </lineage>
</organism>